<evidence type="ECO:0000313" key="4">
    <source>
        <dbReference type="Proteomes" id="UP000008711"/>
    </source>
</evidence>
<gene>
    <name evidence="3" type="primary">Dere\GG21215</name>
    <name evidence="3" type="synonym">dere_GLEANR_5946</name>
    <name evidence="3" type="synonym">GG21215</name>
    <name evidence="3" type="ORF">Dere_GG21215</name>
</gene>
<name>B3NL19_DROER</name>
<keyword evidence="2" id="KW-0732">Signal</keyword>
<keyword evidence="4" id="KW-1185">Reference proteome</keyword>
<reference evidence="3 4" key="2">
    <citation type="journal article" date="2008" name="Bioinformatics">
        <title>Assembly reconciliation.</title>
        <authorList>
            <person name="Zimin A.V."/>
            <person name="Smith D.R."/>
            <person name="Sutton G."/>
            <person name="Yorke J.A."/>
        </authorList>
    </citation>
    <scope>NUCLEOTIDE SEQUENCE [LARGE SCALE GENOMIC DNA]</scope>
    <source>
        <strain evidence="3 4">TSC#14021-0224.01</strain>
    </source>
</reference>
<evidence type="ECO:0008006" key="5">
    <source>
        <dbReference type="Google" id="ProtNLM"/>
    </source>
</evidence>
<dbReference type="eggNOG" id="ENOG502TBHY">
    <property type="taxonomic scope" value="Eukaryota"/>
</dbReference>
<proteinExistence type="predicted"/>
<feature type="compositionally biased region" description="Basic and acidic residues" evidence="1">
    <location>
        <begin position="233"/>
        <end position="242"/>
    </location>
</feature>
<dbReference type="Proteomes" id="UP000008711">
    <property type="component" value="Unassembled WGS sequence"/>
</dbReference>
<evidence type="ECO:0000256" key="1">
    <source>
        <dbReference type="SAM" id="MobiDB-lite"/>
    </source>
</evidence>
<dbReference type="EMBL" id="CH954179">
    <property type="protein sequence ID" value="EDV54597.1"/>
    <property type="molecule type" value="Genomic_DNA"/>
</dbReference>
<evidence type="ECO:0000256" key="2">
    <source>
        <dbReference type="SAM" id="SignalP"/>
    </source>
</evidence>
<dbReference type="AlphaFoldDB" id="B3NL19"/>
<feature type="signal peptide" evidence="2">
    <location>
        <begin position="1"/>
        <end position="19"/>
    </location>
</feature>
<accession>B3NL19</accession>
<dbReference type="OrthoDB" id="7870627at2759"/>
<feature type="region of interest" description="Disordered" evidence="1">
    <location>
        <begin position="217"/>
        <end position="251"/>
    </location>
</feature>
<reference evidence="3 4" key="1">
    <citation type="journal article" date="2007" name="Nature">
        <title>Evolution of genes and genomes on the Drosophila phylogeny.</title>
        <authorList>
            <consortium name="Drosophila 12 Genomes Consortium"/>
            <person name="Clark A.G."/>
            <person name="Eisen M.B."/>
            <person name="Smith D.R."/>
            <person name="Bergman C.M."/>
            <person name="Oliver B."/>
            <person name="Markow T.A."/>
            <person name="Kaufman T.C."/>
            <person name="Kellis M."/>
            <person name="Gelbart W."/>
            <person name="Iyer V.N."/>
            <person name="Pollard D.A."/>
            <person name="Sackton T.B."/>
            <person name="Larracuente A.M."/>
            <person name="Singh N.D."/>
            <person name="Abad J.P."/>
            <person name="Abt D.N."/>
            <person name="Adryan B."/>
            <person name="Aguade M."/>
            <person name="Akashi H."/>
            <person name="Anderson W.W."/>
            <person name="Aquadro C.F."/>
            <person name="Ardell D.H."/>
            <person name="Arguello R."/>
            <person name="Artieri C.G."/>
            <person name="Barbash D.A."/>
            <person name="Barker D."/>
            <person name="Barsanti P."/>
            <person name="Batterham P."/>
            <person name="Batzoglou S."/>
            <person name="Begun D."/>
            <person name="Bhutkar A."/>
            <person name="Blanco E."/>
            <person name="Bosak S.A."/>
            <person name="Bradley R.K."/>
            <person name="Brand A.D."/>
            <person name="Brent M.R."/>
            <person name="Brooks A.N."/>
            <person name="Brown R.H."/>
            <person name="Butlin R.K."/>
            <person name="Caggese C."/>
            <person name="Calvi B.R."/>
            <person name="Bernardo de Carvalho A."/>
            <person name="Caspi A."/>
            <person name="Castrezana S."/>
            <person name="Celniker S.E."/>
            <person name="Chang J.L."/>
            <person name="Chapple C."/>
            <person name="Chatterji S."/>
            <person name="Chinwalla A."/>
            <person name="Civetta A."/>
            <person name="Clifton S.W."/>
            <person name="Comeron J.M."/>
            <person name="Costello J.C."/>
            <person name="Coyne J.A."/>
            <person name="Daub J."/>
            <person name="David R.G."/>
            <person name="Delcher A.L."/>
            <person name="Delehaunty K."/>
            <person name="Do C.B."/>
            <person name="Ebling H."/>
            <person name="Edwards K."/>
            <person name="Eickbush T."/>
            <person name="Evans J.D."/>
            <person name="Filipski A."/>
            <person name="Findeiss S."/>
            <person name="Freyhult E."/>
            <person name="Fulton L."/>
            <person name="Fulton R."/>
            <person name="Garcia A.C."/>
            <person name="Gardiner A."/>
            <person name="Garfield D.A."/>
            <person name="Garvin B.E."/>
            <person name="Gibson G."/>
            <person name="Gilbert D."/>
            <person name="Gnerre S."/>
            <person name="Godfrey J."/>
            <person name="Good R."/>
            <person name="Gotea V."/>
            <person name="Gravely B."/>
            <person name="Greenberg A.J."/>
            <person name="Griffiths-Jones S."/>
            <person name="Gross S."/>
            <person name="Guigo R."/>
            <person name="Gustafson E.A."/>
            <person name="Haerty W."/>
            <person name="Hahn M.W."/>
            <person name="Halligan D.L."/>
            <person name="Halpern A.L."/>
            <person name="Halter G.M."/>
            <person name="Han M.V."/>
            <person name="Heger A."/>
            <person name="Hillier L."/>
            <person name="Hinrichs A.S."/>
            <person name="Holmes I."/>
            <person name="Hoskins R.A."/>
            <person name="Hubisz M.J."/>
            <person name="Hultmark D."/>
            <person name="Huntley M.A."/>
            <person name="Jaffe D.B."/>
            <person name="Jagadeeshan S."/>
            <person name="Jeck W.R."/>
            <person name="Johnson J."/>
            <person name="Jones C.D."/>
            <person name="Jordan W.C."/>
            <person name="Karpen G.H."/>
            <person name="Kataoka E."/>
            <person name="Keightley P.D."/>
            <person name="Kheradpour P."/>
            <person name="Kirkness E.F."/>
            <person name="Koerich L.B."/>
            <person name="Kristiansen K."/>
            <person name="Kudrna D."/>
            <person name="Kulathinal R.J."/>
            <person name="Kumar S."/>
            <person name="Kwok R."/>
            <person name="Lander E."/>
            <person name="Langley C.H."/>
            <person name="Lapoint R."/>
            <person name="Lazzaro B.P."/>
            <person name="Lee S.J."/>
            <person name="Levesque L."/>
            <person name="Li R."/>
            <person name="Lin C.F."/>
            <person name="Lin M.F."/>
            <person name="Lindblad-Toh K."/>
            <person name="Llopart A."/>
            <person name="Long M."/>
            <person name="Low L."/>
            <person name="Lozovsky E."/>
            <person name="Lu J."/>
            <person name="Luo M."/>
            <person name="Machado C.A."/>
            <person name="Makalowski W."/>
            <person name="Marzo M."/>
            <person name="Matsuda M."/>
            <person name="Matzkin L."/>
            <person name="McAllister B."/>
            <person name="McBride C.S."/>
            <person name="McKernan B."/>
            <person name="McKernan K."/>
            <person name="Mendez-Lago M."/>
            <person name="Minx P."/>
            <person name="Mollenhauer M.U."/>
            <person name="Montooth K."/>
            <person name="Mount S.M."/>
            <person name="Mu X."/>
            <person name="Myers E."/>
            <person name="Negre B."/>
            <person name="Newfeld S."/>
            <person name="Nielsen R."/>
            <person name="Noor M.A."/>
            <person name="O'Grady P."/>
            <person name="Pachter L."/>
            <person name="Papaceit M."/>
            <person name="Parisi M.J."/>
            <person name="Parisi M."/>
            <person name="Parts L."/>
            <person name="Pedersen J.S."/>
            <person name="Pesole G."/>
            <person name="Phillippy A.M."/>
            <person name="Ponting C.P."/>
            <person name="Pop M."/>
            <person name="Porcelli D."/>
            <person name="Powell J.R."/>
            <person name="Prohaska S."/>
            <person name="Pruitt K."/>
            <person name="Puig M."/>
            <person name="Quesneville H."/>
            <person name="Ram K.R."/>
            <person name="Rand D."/>
            <person name="Rasmussen M.D."/>
            <person name="Reed L.K."/>
            <person name="Reenan R."/>
            <person name="Reily A."/>
            <person name="Remington K.A."/>
            <person name="Rieger T.T."/>
            <person name="Ritchie M.G."/>
            <person name="Robin C."/>
            <person name="Rogers Y.H."/>
            <person name="Rohde C."/>
            <person name="Rozas J."/>
            <person name="Rubenfield M.J."/>
            <person name="Ruiz A."/>
            <person name="Russo S."/>
            <person name="Salzberg S.L."/>
            <person name="Sanchez-Gracia A."/>
            <person name="Saranga D.J."/>
            <person name="Sato H."/>
            <person name="Schaeffer S.W."/>
            <person name="Schatz M.C."/>
            <person name="Schlenke T."/>
            <person name="Schwartz R."/>
            <person name="Segarra C."/>
            <person name="Singh R.S."/>
            <person name="Sirot L."/>
            <person name="Sirota M."/>
            <person name="Sisneros N.B."/>
            <person name="Smith C.D."/>
            <person name="Smith T.F."/>
            <person name="Spieth J."/>
            <person name="Stage D.E."/>
            <person name="Stark A."/>
            <person name="Stephan W."/>
            <person name="Strausberg R.L."/>
            <person name="Strempel S."/>
            <person name="Sturgill D."/>
            <person name="Sutton G."/>
            <person name="Sutton G.G."/>
            <person name="Tao W."/>
            <person name="Teichmann S."/>
            <person name="Tobari Y.N."/>
            <person name="Tomimura Y."/>
            <person name="Tsolas J.M."/>
            <person name="Valente V.L."/>
            <person name="Venter E."/>
            <person name="Venter J.C."/>
            <person name="Vicario S."/>
            <person name="Vieira F.G."/>
            <person name="Vilella A.J."/>
            <person name="Villasante A."/>
            <person name="Walenz B."/>
            <person name="Wang J."/>
            <person name="Wasserman M."/>
            <person name="Watts T."/>
            <person name="Wilson D."/>
            <person name="Wilson R.K."/>
            <person name="Wing R.A."/>
            <person name="Wolfner M.F."/>
            <person name="Wong A."/>
            <person name="Wong G.K."/>
            <person name="Wu C.I."/>
            <person name="Wu G."/>
            <person name="Yamamoto D."/>
            <person name="Yang H.P."/>
            <person name="Yang S.P."/>
            <person name="Yorke J.A."/>
            <person name="Yoshida K."/>
            <person name="Zdobnov E."/>
            <person name="Zhang P."/>
            <person name="Zhang Y."/>
            <person name="Zimin A.V."/>
            <person name="Baldwin J."/>
            <person name="Abdouelleil A."/>
            <person name="Abdulkadir J."/>
            <person name="Abebe A."/>
            <person name="Abera B."/>
            <person name="Abreu J."/>
            <person name="Acer S.C."/>
            <person name="Aftuck L."/>
            <person name="Alexander A."/>
            <person name="An P."/>
            <person name="Anderson E."/>
            <person name="Anderson S."/>
            <person name="Arachi H."/>
            <person name="Azer M."/>
            <person name="Bachantsang P."/>
            <person name="Barry A."/>
            <person name="Bayul T."/>
            <person name="Berlin A."/>
            <person name="Bessette D."/>
            <person name="Bloom T."/>
            <person name="Blye J."/>
            <person name="Boguslavskiy L."/>
            <person name="Bonnet C."/>
            <person name="Boukhgalter B."/>
            <person name="Bourzgui I."/>
            <person name="Brown A."/>
            <person name="Cahill P."/>
            <person name="Channer S."/>
            <person name="Cheshatsang Y."/>
            <person name="Chuda L."/>
            <person name="Citroen M."/>
            <person name="Collymore A."/>
            <person name="Cooke P."/>
            <person name="Costello M."/>
            <person name="D'Aco K."/>
            <person name="Daza R."/>
            <person name="De Haan G."/>
            <person name="DeGray S."/>
            <person name="DeMaso C."/>
            <person name="Dhargay N."/>
            <person name="Dooley K."/>
            <person name="Dooley E."/>
            <person name="Doricent M."/>
            <person name="Dorje P."/>
            <person name="Dorjee K."/>
            <person name="Dupes A."/>
            <person name="Elong R."/>
            <person name="Falk J."/>
            <person name="Farina A."/>
            <person name="Faro S."/>
            <person name="Ferguson D."/>
            <person name="Fisher S."/>
            <person name="Foley C.D."/>
            <person name="Franke A."/>
            <person name="Friedrich D."/>
            <person name="Gadbois L."/>
            <person name="Gearin G."/>
            <person name="Gearin C.R."/>
            <person name="Giannoukos G."/>
            <person name="Goode T."/>
            <person name="Graham J."/>
            <person name="Grandbois E."/>
            <person name="Grewal S."/>
            <person name="Gyaltsen K."/>
            <person name="Hafez N."/>
            <person name="Hagos B."/>
            <person name="Hall J."/>
            <person name="Henson C."/>
            <person name="Hollinger A."/>
            <person name="Honan T."/>
            <person name="Huard M.D."/>
            <person name="Hughes L."/>
            <person name="Hurhula B."/>
            <person name="Husby M.E."/>
            <person name="Kamat A."/>
            <person name="Kanga B."/>
            <person name="Kashin S."/>
            <person name="Khazanovich D."/>
            <person name="Kisner P."/>
            <person name="Lance K."/>
            <person name="Lara M."/>
            <person name="Lee W."/>
            <person name="Lennon N."/>
            <person name="Letendre F."/>
            <person name="LeVine R."/>
            <person name="Lipovsky A."/>
            <person name="Liu X."/>
            <person name="Liu J."/>
            <person name="Liu S."/>
            <person name="Lokyitsang T."/>
            <person name="Lokyitsang Y."/>
            <person name="Lubonja R."/>
            <person name="Lui A."/>
            <person name="MacDonald P."/>
            <person name="Magnisalis V."/>
            <person name="Maru K."/>
            <person name="Matthews C."/>
            <person name="McCusker W."/>
            <person name="McDonough S."/>
            <person name="Mehta T."/>
            <person name="Meldrim J."/>
            <person name="Meneus L."/>
            <person name="Mihai O."/>
            <person name="Mihalev A."/>
            <person name="Mihova T."/>
            <person name="Mittelman R."/>
            <person name="Mlenga V."/>
            <person name="Montmayeur A."/>
            <person name="Mulrain L."/>
            <person name="Navidi A."/>
            <person name="Naylor J."/>
            <person name="Negash T."/>
            <person name="Nguyen T."/>
            <person name="Nguyen N."/>
            <person name="Nicol R."/>
            <person name="Norbu C."/>
            <person name="Norbu N."/>
            <person name="Novod N."/>
            <person name="O'Neill B."/>
            <person name="Osman S."/>
            <person name="Markiewicz E."/>
            <person name="Oyono O.L."/>
            <person name="Patti C."/>
            <person name="Phunkhang P."/>
            <person name="Pierre F."/>
            <person name="Priest M."/>
            <person name="Raghuraman S."/>
            <person name="Rege F."/>
            <person name="Reyes R."/>
            <person name="Rise C."/>
            <person name="Rogov P."/>
            <person name="Ross K."/>
            <person name="Ryan E."/>
            <person name="Settipalli S."/>
            <person name="Shea T."/>
            <person name="Sherpa N."/>
            <person name="Shi L."/>
            <person name="Shih D."/>
            <person name="Sparrow T."/>
            <person name="Spaulding J."/>
            <person name="Stalker J."/>
            <person name="Stange-Thomann N."/>
            <person name="Stavropoulos S."/>
            <person name="Stone C."/>
            <person name="Strader C."/>
            <person name="Tesfaye S."/>
            <person name="Thomson T."/>
            <person name="Thoulutsang Y."/>
            <person name="Thoulutsang D."/>
            <person name="Topham K."/>
            <person name="Topping I."/>
            <person name="Tsamla T."/>
            <person name="Vassiliev H."/>
            <person name="Vo A."/>
            <person name="Wangchuk T."/>
            <person name="Wangdi T."/>
            <person name="Weiand M."/>
            <person name="Wilkinson J."/>
            <person name="Wilson A."/>
            <person name="Yadav S."/>
            <person name="Young G."/>
            <person name="Yu Q."/>
            <person name="Zembek L."/>
            <person name="Zhong D."/>
            <person name="Zimmer A."/>
            <person name="Zwirko Z."/>
            <person name="Jaffe D.B."/>
            <person name="Alvarez P."/>
            <person name="Brockman W."/>
            <person name="Butler J."/>
            <person name="Chin C."/>
            <person name="Gnerre S."/>
            <person name="Grabherr M."/>
            <person name="Kleber M."/>
            <person name="Mauceli E."/>
            <person name="MacCallum I."/>
        </authorList>
    </citation>
    <scope>NUCLEOTIDE SEQUENCE [LARGE SCALE GENOMIC DNA]</scope>
    <source>
        <strain evidence="3 4">TSC#14021-0224.01</strain>
    </source>
</reference>
<sequence length="251" mass="27279">MLPLQFVLLGCLFIAQGLCHTLPEPKVRVPRETINIPTHLFKPVDPISSNEPISDRSSVNGGNGTALADGHNDVEFLERSSGEVEEVTASYEEEDLPVRPNPFRPRPFFPQNPPRTSGFRIPQPNLDNAFQSDYNVGPRGSGFSNRPFPSSPDFRGRGIRPVPDTPFRDPNSGVWTSGPVPIPSSGSMIPLFSGGPSMSAGSSGPLGSGGSLNNFYRTESYSYSSDGRGPPQIERDVYDSRDGFGSSYRNF</sequence>
<protein>
    <recommendedName>
        <fullName evidence="5">CG10680 protein</fullName>
    </recommendedName>
</protein>
<feature type="chain" id="PRO_5002792589" description="CG10680 protein" evidence="2">
    <location>
        <begin position="20"/>
        <end position="251"/>
    </location>
</feature>
<dbReference type="PhylomeDB" id="B3NL19"/>
<organism evidence="3 4">
    <name type="scientific">Drosophila erecta</name>
    <name type="common">Fruit fly</name>
    <dbReference type="NCBI Taxonomy" id="7220"/>
    <lineage>
        <taxon>Eukaryota</taxon>
        <taxon>Metazoa</taxon>
        <taxon>Ecdysozoa</taxon>
        <taxon>Arthropoda</taxon>
        <taxon>Hexapoda</taxon>
        <taxon>Insecta</taxon>
        <taxon>Pterygota</taxon>
        <taxon>Neoptera</taxon>
        <taxon>Endopterygota</taxon>
        <taxon>Diptera</taxon>
        <taxon>Brachycera</taxon>
        <taxon>Muscomorpha</taxon>
        <taxon>Ephydroidea</taxon>
        <taxon>Drosophilidae</taxon>
        <taxon>Drosophila</taxon>
        <taxon>Sophophora</taxon>
    </lineage>
</organism>
<dbReference type="OMA" id="IAQGLCH"/>
<evidence type="ECO:0000313" key="3">
    <source>
        <dbReference type="EMBL" id="EDV54597.1"/>
    </source>
</evidence>
<dbReference type="HOGENOM" id="CLU_1108082_0_0_1"/>
<dbReference type="KEGG" id="der:6548965"/>